<dbReference type="Proteomes" id="UP000824890">
    <property type="component" value="Unassembled WGS sequence"/>
</dbReference>
<feature type="region of interest" description="Disordered" evidence="1">
    <location>
        <begin position="1"/>
        <end position="66"/>
    </location>
</feature>
<evidence type="ECO:0000256" key="1">
    <source>
        <dbReference type="SAM" id="MobiDB-lite"/>
    </source>
</evidence>
<name>A0ABQ7YN07_BRANA</name>
<evidence type="ECO:0000313" key="3">
    <source>
        <dbReference type="Proteomes" id="UP000824890"/>
    </source>
</evidence>
<feature type="compositionally biased region" description="Basic and acidic residues" evidence="1">
    <location>
        <begin position="31"/>
        <end position="41"/>
    </location>
</feature>
<dbReference type="EMBL" id="JAGKQM010000017">
    <property type="protein sequence ID" value="KAH0869536.1"/>
    <property type="molecule type" value="Genomic_DNA"/>
</dbReference>
<accession>A0ABQ7YN07</accession>
<comment type="caution">
    <text evidence="2">The sequence shown here is derived from an EMBL/GenBank/DDBJ whole genome shotgun (WGS) entry which is preliminary data.</text>
</comment>
<reference evidence="2 3" key="1">
    <citation type="submission" date="2021-05" db="EMBL/GenBank/DDBJ databases">
        <title>Genome Assembly of Synthetic Allotetraploid Brassica napus Reveals Homoeologous Exchanges between Subgenomes.</title>
        <authorList>
            <person name="Davis J.T."/>
        </authorList>
    </citation>
    <scope>NUCLEOTIDE SEQUENCE [LARGE SCALE GENOMIC DNA]</scope>
    <source>
        <strain evidence="3">cv. Da-Ae</strain>
        <tissue evidence="2">Seedling</tissue>
    </source>
</reference>
<sequence>TSQTTRTYPEQDHDQRNPPTLKHTHSLPKLHPSESSRDLIHNTKPPNTKKQNRPTDRENPGKPTTP</sequence>
<gene>
    <name evidence="2" type="ORF">HID58_076558</name>
</gene>
<evidence type="ECO:0000313" key="2">
    <source>
        <dbReference type="EMBL" id="KAH0869536.1"/>
    </source>
</evidence>
<keyword evidence="3" id="KW-1185">Reference proteome</keyword>
<feature type="non-terminal residue" evidence="2">
    <location>
        <position position="1"/>
    </location>
</feature>
<organism evidence="2 3">
    <name type="scientific">Brassica napus</name>
    <name type="common">Rape</name>
    <dbReference type="NCBI Taxonomy" id="3708"/>
    <lineage>
        <taxon>Eukaryota</taxon>
        <taxon>Viridiplantae</taxon>
        <taxon>Streptophyta</taxon>
        <taxon>Embryophyta</taxon>
        <taxon>Tracheophyta</taxon>
        <taxon>Spermatophyta</taxon>
        <taxon>Magnoliopsida</taxon>
        <taxon>eudicotyledons</taxon>
        <taxon>Gunneridae</taxon>
        <taxon>Pentapetalae</taxon>
        <taxon>rosids</taxon>
        <taxon>malvids</taxon>
        <taxon>Brassicales</taxon>
        <taxon>Brassicaceae</taxon>
        <taxon>Brassiceae</taxon>
        <taxon>Brassica</taxon>
    </lineage>
</organism>
<proteinExistence type="predicted"/>
<protein>
    <submittedName>
        <fullName evidence="2">Uncharacterized protein</fullName>
    </submittedName>
</protein>